<dbReference type="InterPro" id="IPR014810">
    <property type="entry name" value="Fcf2_C"/>
</dbReference>
<dbReference type="InterPro" id="IPR039883">
    <property type="entry name" value="Fcf2/DNTTIP2"/>
</dbReference>
<dbReference type="AlphaFoldDB" id="A0A9I9EL44"/>
<dbReference type="GO" id="GO:0003723">
    <property type="term" value="F:RNA binding"/>
    <property type="evidence" value="ECO:0007669"/>
    <property type="project" value="TreeGrafter"/>
</dbReference>
<sequence>MSERKPIIGLSWEPKLPASSSGIKTKTCDKSNNQAENGIVWKSNSELVDGLFVPPNNPKKLNKLLRKQVSDTAGRNWFDMPAKTMTPEVEKDLRLLKVGTVVESSLDFFSGRLTKKERKATLADELLSDQALTQYRVERLNGNYLLESDGLIGDDS</sequence>
<keyword evidence="2" id="KW-0539">Nucleus</keyword>
<proteinExistence type="predicted"/>
<dbReference type="EnsemblPlants" id="MELO3C035238.2.1">
    <property type="protein sequence ID" value="MELO3C035238.2.1"/>
    <property type="gene ID" value="MELO3C035238.2"/>
</dbReference>
<feature type="domain" description="Fcf2 pre-rRNA processing C-terminal" evidence="3">
    <location>
        <begin position="97"/>
        <end position="136"/>
    </location>
</feature>
<dbReference type="GO" id="GO:0006396">
    <property type="term" value="P:RNA processing"/>
    <property type="evidence" value="ECO:0007669"/>
    <property type="project" value="TreeGrafter"/>
</dbReference>
<evidence type="ECO:0000256" key="2">
    <source>
        <dbReference type="ARBA" id="ARBA00023242"/>
    </source>
</evidence>
<dbReference type="PANTHER" id="PTHR21686:SF12">
    <property type="entry name" value="DEOXYNUCLEOTIDYLTRANSFERASE TERMINAL-INTERACTING PROTEIN 2"/>
    <property type="match status" value="1"/>
</dbReference>
<organism evidence="4">
    <name type="scientific">Cucumis melo</name>
    <name type="common">Muskmelon</name>
    <dbReference type="NCBI Taxonomy" id="3656"/>
    <lineage>
        <taxon>Eukaryota</taxon>
        <taxon>Viridiplantae</taxon>
        <taxon>Streptophyta</taxon>
        <taxon>Embryophyta</taxon>
        <taxon>Tracheophyta</taxon>
        <taxon>Spermatophyta</taxon>
        <taxon>Magnoliopsida</taxon>
        <taxon>eudicotyledons</taxon>
        <taxon>Gunneridae</taxon>
        <taxon>Pentapetalae</taxon>
        <taxon>rosids</taxon>
        <taxon>fabids</taxon>
        <taxon>Cucurbitales</taxon>
        <taxon>Cucurbitaceae</taxon>
        <taxon>Benincaseae</taxon>
        <taxon>Cucumis</taxon>
    </lineage>
</organism>
<reference evidence="4" key="1">
    <citation type="submission" date="2023-03" db="UniProtKB">
        <authorList>
            <consortium name="EnsemblPlants"/>
        </authorList>
    </citation>
    <scope>IDENTIFICATION</scope>
</reference>
<comment type="subcellular location">
    <subcellularLocation>
        <location evidence="1">Nucleus</location>
        <location evidence="1">Nucleolus</location>
    </subcellularLocation>
</comment>
<dbReference type="PANTHER" id="PTHR21686">
    <property type="entry name" value="DEOXYNUCLEOTIDYLTRANSFERASE TERMINAL-INTERACTING PROTEIN 2"/>
    <property type="match status" value="1"/>
</dbReference>
<dbReference type="Pfam" id="PF08698">
    <property type="entry name" value="Fcf2"/>
    <property type="match status" value="1"/>
</dbReference>
<evidence type="ECO:0000259" key="3">
    <source>
        <dbReference type="Pfam" id="PF08698"/>
    </source>
</evidence>
<dbReference type="GO" id="GO:0005730">
    <property type="term" value="C:nucleolus"/>
    <property type="evidence" value="ECO:0007669"/>
    <property type="project" value="UniProtKB-SubCell"/>
</dbReference>
<dbReference type="Gramene" id="MELO3C035238.2.1">
    <property type="protein sequence ID" value="MELO3C035238.2.1"/>
    <property type="gene ID" value="MELO3C035238.2"/>
</dbReference>
<evidence type="ECO:0000313" key="4">
    <source>
        <dbReference type="EnsemblPlants" id="MELO3C035238.2.1"/>
    </source>
</evidence>
<accession>A0A9I9EL44</accession>
<evidence type="ECO:0000256" key="1">
    <source>
        <dbReference type="ARBA" id="ARBA00004604"/>
    </source>
</evidence>
<protein>
    <recommendedName>
        <fullName evidence="3">Fcf2 pre-rRNA processing C-terminal domain-containing protein</fullName>
    </recommendedName>
</protein>
<name>A0A9I9EL44_CUCME</name>